<evidence type="ECO:0000313" key="4">
    <source>
        <dbReference type="Proteomes" id="UP000006851"/>
    </source>
</evidence>
<feature type="region of interest" description="Disordered" evidence="1">
    <location>
        <begin position="189"/>
        <end position="230"/>
    </location>
</feature>
<evidence type="ECO:0000313" key="3">
    <source>
        <dbReference type="EMBL" id="AEB07282.1"/>
    </source>
</evidence>
<dbReference type="STRING" id="700015.Corgl_1176"/>
<dbReference type="eggNOG" id="ENOG503345M">
    <property type="taxonomic scope" value="Bacteria"/>
</dbReference>
<dbReference type="RefSeq" id="WP_013709025.1">
    <property type="nucleotide sequence ID" value="NC_015389.1"/>
</dbReference>
<name>F2N899_CORGP</name>
<feature type="transmembrane region" description="Helical" evidence="2">
    <location>
        <begin position="6"/>
        <end position="24"/>
    </location>
</feature>
<evidence type="ECO:0000256" key="1">
    <source>
        <dbReference type="SAM" id="MobiDB-lite"/>
    </source>
</evidence>
<dbReference type="OrthoDB" id="3191381at2"/>
<dbReference type="KEGG" id="cgo:Corgl_1176"/>
<keyword evidence="2" id="KW-0472">Membrane</keyword>
<reference evidence="4" key="1">
    <citation type="journal article" date="2013" name="Stand. Genomic Sci.">
        <title>Complete genome sequence of Coriobacterium glomerans type strain (PW2(T)) from the midgut of Pyrrhocoris apterus L. (red soldier bug).</title>
        <authorList>
            <person name="Stackebrandt E."/>
            <person name="Zeytun A."/>
            <person name="Lapidus A."/>
            <person name="Nolan M."/>
            <person name="Lucas S."/>
            <person name="Hammon N."/>
            <person name="Deshpande S."/>
            <person name="Cheng J.F."/>
            <person name="Tapia R."/>
            <person name="Goodwin L.A."/>
            <person name="Pitluck S."/>
            <person name="Liolios K."/>
            <person name="Pagani I."/>
            <person name="Ivanova N."/>
            <person name="Mavromatis K."/>
            <person name="Mikhailova N."/>
            <person name="Huntemann M."/>
            <person name="Pati A."/>
            <person name="Chen A."/>
            <person name="Palaniappan K."/>
            <person name="Chang Y.J."/>
            <person name="Land M."/>
            <person name="Hauser L."/>
            <person name="Rohde M."/>
            <person name="Pukall R."/>
            <person name="Goker M."/>
            <person name="Detter J.C."/>
            <person name="Woyke T."/>
            <person name="Bristow J."/>
            <person name="Eisen J.A."/>
            <person name="Markowitz V."/>
            <person name="Hugenholtz P."/>
            <person name="Kyrpides N.C."/>
            <person name="Klenk H.P."/>
        </authorList>
    </citation>
    <scope>NUCLEOTIDE SEQUENCE</scope>
    <source>
        <strain evidence="4">ATCC 49209 / DSM 20642 / JCM 10262 / PW2</strain>
    </source>
</reference>
<dbReference type="Proteomes" id="UP000006851">
    <property type="component" value="Chromosome"/>
</dbReference>
<organism evidence="3 4">
    <name type="scientific">Coriobacterium glomerans (strain ATCC 49209 / DSM 20642 / JCM 10262 / PW2)</name>
    <dbReference type="NCBI Taxonomy" id="700015"/>
    <lineage>
        <taxon>Bacteria</taxon>
        <taxon>Bacillati</taxon>
        <taxon>Actinomycetota</taxon>
        <taxon>Coriobacteriia</taxon>
        <taxon>Coriobacteriales</taxon>
        <taxon>Coriobacteriaceae</taxon>
        <taxon>Coriobacterium</taxon>
    </lineage>
</organism>
<keyword evidence="4" id="KW-1185">Reference proteome</keyword>
<proteinExistence type="predicted"/>
<dbReference type="HOGENOM" id="CLU_108395_0_0_11"/>
<evidence type="ECO:0000256" key="2">
    <source>
        <dbReference type="SAM" id="Phobius"/>
    </source>
</evidence>
<protein>
    <submittedName>
        <fullName evidence="3">Uncharacterized protein</fullName>
    </submittedName>
</protein>
<gene>
    <name evidence="3" type="ordered locus">Corgl_1176</name>
</gene>
<sequence length="230" mass="26149">MDTRAISYVLIAIMAAAWIIGGILKRATFGRLRRLLAAGDFDGFEALVSSRLARLLYPPYNLSYMRLNASLMQDDFAAADKQFQEMLSRRLGRAQRTDLVLKAFNFYLAREKKARSEELLEEIQGWGDRYDAVKRECRQMHEIVNLNSSSYIEEMEGELADVQGAKRGRLEYLLALQYGNKGDMSRRDEYLKRAESDSFAPKAEAGEKADDRDAGDAVGPKETAARNRMR</sequence>
<accession>F2N899</accession>
<dbReference type="AlphaFoldDB" id="F2N899"/>
<feature type="compositionally biased region" description="Basic and acidic residues" evidence="1">
    <location>
        <begin position="204"/>
        <end position="215"/>
    </location>
</feature>
<dbReference type="EMBL" id="CP002628">
    <property type="protein sequence ID" value="AEB07282.1"/>
    <property type="molecule type" value="Genomic_DNA"/>
</dbReference>
<keyword evidence="2" id="KW-1133">Transmembrane helix</keyword>
<keyword evidence="2" id="KW-0812">Transmembrane</keyword>